<gene>
    <name evidence="7" type="ORF">AW171_hschr2888</name>
</gene>
<evidence type="ECO:0000256" key="4">
    <source>
        <dbReference type="ARBA" id="ARBA00023136"/>
    </source>
</evidence>
<evidence type="ECO:0000256" key="2">
    <source>
        <dbReference type="ARBA" id="ARBA00022692"/>
    </source>
</evidence>
<sequence>MSAELPLGLAQFPITKTCMITCVGVTLLASLFQTKYWFLLQYDPFISEYRQYWRYLTFQLGALNESDVALYMLIWYQFRQLERLFGSKKYVNLILLCWIYNTITLTVLNIALNMVPLVHWNRFSSGALPILLSLFHFYKEYTPTVYEFEVLLAQPFKPSKEVKWTLSDQFLINSLVFLSMLNQGWAGFGIGFSGWICGIFLDKGLLPGKDTVALPIWRDSWNRSASTVSSSLRATTTSTEDTNGNVDLDEQPDEPARPLAVQLLDTFRR</sequence>
<dbReference type="Gene3D" id="1.20.1540.10">
    <property type="entry name" value="Rhomboid-like"/>
    <property type="match status" value="1"/>
</dbReference>
<evidence type="ECO:0000256" key="3">
    <source>
        <dbReference type="ARBA" id="ARBA00022989"/>
    </source>
</evidence>
<dbReference type="SUPFAM" id="SSF144091">
    <property type="entry name" value="Rhomboid-like"/>
    <property type="match status" value="1"/>
</dbReference>
<keyword evidence="4 6" id="KW-0472">Membrane</keyword>
<reference evidence="7 8" key="1">
    <citation type="submission" date="2016-01" db="EMBL/GenBank/DDBJ databases">
        <title>Genome sequence of the yeast Holleya sinecauda.</title>
        <authorList>
            <person name="Dietrich F.S."/>
        </authorList>
    </citation>
    <scope>NUCLEOTIDE SEQUENCE [LARGE SCALE GENOMIC DNA]</scope>
    <source>
        <strain evidence="7 8">ATCC 58844</strain>
    </source>
</reference>
<dbReference type="Proteomes" id="UP000243052">
    <property type="component" value="Chromosome ii"/>
</dbReference>
<evidence type="ECO:0000256" key="5">
    <source>
        <dbReference type="SAM" id="MobiDB-lite"/>
    </source>
</evidence>
<proteinExistence type="predicted"/>
<keyword evidence="8" id="KW-1185">Reference proteome</keyword>
<evidence type="ECO:0000256" key="1">
    <source>
        <dbReference type="ARBA" id="ARBA00004141"/>
    </source>
</evidence>
<feature type="transmembrane region" description="Helical" evidence="6">
    <location>
        <begin position="90"/>
        <end position="112"/>
    </location>
</feature>
<feature type="compositionally biased region" description="Polar residues" evidence="5">
    <location>
        <begin position="231"/>
        <end position="245"/>
    </location>
</feature>
<comment type="subcellular location">
    <subcellularLocation>
        <location evidence="1">Membrane</location>
        <topology evidence="1">Multi-pass membrane protein</topology>
    </subcellularLocation>
</comment>
<dbReference type="RefSeq" id="XP_017986074.1">
    <property type="nucleotide sequence ID" value="XM_018130585.1"/>
</dbReference>
<protein>
    <submittedName>
        <fullName evidence="7">HBR177Wp</fullName>
    </submittedName>
</protein>
<feature type="region of interest" description="Disordered" evidence="5">
    <location>
        <begin position="231"/>
        <end position="253"/>
    </location>
</feature>
<accession>A0A109UWZ1</accession>
<dbReference type="EMBL" id="CP014242">
    <property type="protein sequence ID" value="AMD19078.1"/>
    <property type="molecule type" value="Genomic_DNA"/>
</dbReference>
<dbReference type="GeneID" id="28722536"/>
<keyword evidence="2 6" id="KW-0812">Transmembrane</keyword>
<name>A0A109UWZ1_9SACH</name>
<feature type="transmembrane region" description="Helical" evidence="6">
    <location>
        <begin position="12"/>
        <end position="32"/>
    </location>
</feature>
<dbReference type="STRING" id="45286.A0A109UWZ1"/>
<organism evidence="7 8">
    <name type="scientific">Eremothecium sinecaudum</name>
    <dbReference type="NCBI Taxonomy" id="45286"/>
    <lineage>
        <taxon>Eukaryota</taxon>
        <taxon>Fungi</taxon>
        <taxon>Dikarya</taxon>
        <taxon>Ascomycota</taxon>
        <taxon>Saccharomycotina</taxon>
        <taxon>Saccharomycetes</taxon>
        <taxon>Saccharomycetales</taxon>
        <taxon>Saccharomycetaceae</taxon>
        <taxon>Eremothecium</taxon>
    </lineage>
</organism>
<keyword evidence="3 6" id="KW-1133">Transmembrane helix</keyword>
<dbReference type="InterPro" id="IPR035952">
    <property type="entry name" value="Rhomboid-like_sf"/>
</dbReference>
<dbReference type="GO" id="GO:0016020">
    <property type="term" value="C:membrane"/>
    <property type="evidence" value="ECO:0007669"/>
    <property type="project" value="UniProtKB-SubCell"/>
</dbReference>
<evidence type="ECO:0000313" key="7">
    <source>
        <dbReference type="EMBL" id="AMD19078.1"/>
    </source>
</evidence>
<evidence type="ECO:0000313" key="8">
    <source>
        <dbReference type="Proteomes" id="UP000243052"/>
    </source>
</evidence>
<evidence type="ECO:0000256" key="6">
    <source>
        <dbReference type="SAM" id="Phobius"/>
    </source>
</evidence>
<dbReference type="OrthoDB" id="272778at2759"/>
<feature type="transmembrane region" description="Helical" evidence="6">
    <location>
        <begin position="52"/>
        <end position="78"/>
    </location>
</feature>
<dbReference type="AlphaFoldDB" id="A0A109UWZ1"/>